<sequence>MIQVTNLVKRFDDQEVLHGMDVTVKRGEVLAIIGPSGSGKSTFLRCLNLLELPTMGSIQIDNVILSFQEHKRIADREIRKLRGKTGMVFQSFHLFPHMTAKQNVMEGPIQVKGISTSRAVSLAEHLLIQVGLKDKQDAYPDQLSGGQQQRVAIARALAMEPEVLLLDEPTSALDPELVGEVLATIRQLAKGNQTMLIVTHELSFAREVADRILFIDQGQIVEQGRPQDIFEYPQKDRTKQFLERFNQL</sequence>
<name>A0A6I4W457_9BACL</name>
<dbReference type="InterPro" id="IPR050086">
    <property type="entry name" value="MetN_ABC_transporter-like"/>
</dbReference>
<evidence type="ECO:0000256" key="6">
    <source>
        <dbReference type="ARBA" id="ARBA00023136"/>
    </source>
</evidence>
<keyword evidence="2" id="KW-0813">Transport</keyword>
<dbReference type="InterPro" id="IPR027417">
    <property type="entry name" value="P-loop_NTPase"/>
</dbReference>
<dbReference type="PANTHER" id="PTHR43166:SF35">
    <property type="entry name" value="L-CYSTINE IMPORT ATP-BINDING PROTEIN TCYN"/>
    <property type="match status" value="1"/>
</dbReference>
<evidence type="ECO:0000313" key="9">
    <source>
        <dbReference type="Proteomes" id="UP000430692"/>
    </source>
</evidence>
<dbReference type="Pfam" id="PF00005">
    <property type="entry name" value="ABC_tran"/>
    <property type="match status" value="1"/>
</dbReference>
<dbReference type="InterPro" id="IPR030679">
    <property type="entry name" value="ABC_ATPase_HisP-typ"/>
</dbReference>
<evidence type="ECO:0000256" key="4">
    <source>
        <dbReference type="ARBA" id="ARBA00022741"/>
    </source>
</evidence>
<dbReference type="SMART" id="SM00382">
    <property type="entry name" value="AAA"/>
    <property type="match status" value="1"/>
</dbReference>
<evidence type="ECO:0000256" key="3">
    <source>
        <dbReference type="ARBA" id="ARBA00022475"/>
    </source>
</evidence>
<dbReference type="AlphaFoldDB" id="A0A6I4W457"/>
<dbReference type="SUPFAM" id="SSF52540">
    <property type="entry name" value="P-loop containing nucleoside triphosphate hydrolases"/>
    <property type="match status" value="1"/>
</dbReference>
<feature type="domain" description="ABC transporter" evidence="7">
    <location>
        <begin position="2"/>
        <end position="242"/>
    </location>
</feature>
<dbReference type="Gene3D" id="3.40.50.300">
    <property type="entry name" value="P-loop containing nucleotide triphosphate hydrolases"/>
    <property type="match status" value="1"/>
</dbReference>
<dbReference type="EMBL" id="WUUL01000011">
    <property type="protein sequence ID" value="MXQ55092.1"/>
    <property type="molecule type" value="Genomic_DNA"/>
</dbReference>
<dbReference type="RefSeq" id="WP_160802495.1">
    <property type="nucleotide sequence ID" value="NZ_WUUL01000011.1"/>
</dbReference>
<dbReference type="GO" id="GO:0015424">
    <property type="term" value="F:ABC-type amino acid transporter activity"/>
    <property type="evidence" value="ECO:0007669"/>
    <property type="project" value="InterPro"/>
</dbReference>
<evidence type="ECO:0000256" key="5">
    <source>
        <dbReference type="ARBA" id="ARBA00022840"/>
    </source>
</evidence>
<proteinExistence type="predicted"/>
<keyword evidence="3" id="KW-1003">Cell membrane</keyword>
<dbReference type="InterPro" id="IPR017871">
    <property type="entry name" value="ABC_transporter-like_CS"/>
</dbReference>
<dbReference type="InterPro" id="IPR003593">
    <property type="entry name" value="AAA+_ATPase"/>
</dbReference>
<gene>
    <name evidence="8" type="ORF">GSM42_15500</name>
</gene>
<dbReference type="GO" id="GO:0005524">
    <property type="term" value="F:ATP binding"/>
    <property type="evidence" value="ECO:0007669"/>
    <property type="project" value="UniProtKB-KW"/>
</dbReference>
<evidence type="ECO:0000256" key="1">
    <source>
        <dbReference type="ARBA" id="ARBA00004202"/>
    </source>
</evidence>
<dbReference type="PROSITE" id="PS50893">
    <property type="entry name" value="ABC_TRANSPORTER_2"/>
    <property type="match status" value="1"/>
</dbReference>
<dbReference type="Proteomes" id="UP000430692">
    <property type="component" value="Unassembled WGS sequence"/>
</dbReference>
<dbReference type="PIRSF" id="PIRSF039085">
    <property type="entry name" value="ABC_ATPase_HisP"/>
    <property type="match status" value="1"/>
</dbReference>
<protein>
    <submittedName>
        <fullName evidence="8">ATP-binding cassette domain-containing protein</fullName>
    </submittedName>
</protein>
<keyword evidence="9" id="KW-1185">Reference proteome</keyword>
<comment type="subcellular location">
    <subcellularLocation>
        <location evidence="1">Cell membrane</location>
        <topology evidence="1">Peripheral membrane protein</topology>
    </subcellularLocation>
</comment>
<dbReference type="PROSITE" id="PS00211">
    <property type="entry name" value="ABC_TRANSPORTER_1"/>
    <property type="match status" value="1"/>
</dbReference>
<dbReference type="FunFam" id="3.40.50.300:FF:000020">
    <property type="entry name" value="Amino acid ABC transporter ATP-binding component"/>
    <property type="match status" value="1"/>
</dbReference>
<reference evidence="8 9" key="1">
    <citation type="submission" date="2019-12" db="EMBL/GenBank/DDBJ databases">
        <title>Whole-genome analyses of novel actinobacteria.</title>
        <authorList>
            <person name="Sahin N."/>
            <person name="Saygin H."/>
        </authorList>
    </citation>
    <scope>NUCLEOTIDE SEQUENCE [LARGE SCALE GENOMIC DNA]</scope>
    <source>
        <strain evidence="8 9">KC615</strain>
    </source>
</reference>
<accession>A0A6I4W457</accession>
<organism evidence="8 9">
    <name type="scientific">Shimazuella alba</name>
    <dbReference type="NCBI Taxonomy" id="2690964"/>
    <lineage>
        <taxon>Bacteria</taxon>
        <taxon>Bacillati</taxon>
        <taxon>Bacillota</taxon>
        <taxon>Bacilli</taxon>
        <taxon>Bacillales</taxon>
        <taxon>Thermoactinomycetaceae</taxon>
        <taxon>Shimazuella</taxon>
    </lineage>
</organism>
<dbReference type="GO" id="GO:0016887">
    <property type="term" value="F:ATP hydrolysis activity"/>
    <property type="evidence" value="ECO:0007669"/>
    <property type="project" value="InterPro"/>
</dbReference>
<keyword evidence="4" id="KW-0547">Nucleotide-binding</keyword>
<comment type="caution">
    <text evidence="8">The sequence shown here is derived from an EMBL/GenBank/DDBJ whole genome shotgun (WGS) entry which is preliminary data.</text>
</comment>
<dbReference type="GO" id="GO:0005886">
    <property type="term" value="C:plasma membrane"/>
    <property type="evidence" value="ECO:0007669"/>
    <property type="project" value="UniProtKB-SubCell"/>
</dbReference>
<evidence type="ECO:0000313" key="8">
    <source>
        <dbReference type="EMBL" id="MXQ55092.1"/>
    </source>
</evidence>
<dbReference type="CDD" id="cd03262">
    <property type="entry name" value="ABC_HisP_GlnQ"/>
    <property type="match status" value="1"/>
</dbReference>
<dbReference type="PANTHER" id="PTHR43166">
    <property type="entry name" value="AMINO ACID IMPORT ATP-BINDING PROTEIN"/>
    <property type="match status" value="1"/>
</dbReference>
<keyword evidence="6" id="KW-0472">Membrane</keyword>
<evidence type="ECO:0000256" key="2">
    <source>
        <dbReference type="ARBA" id="ARBA00022448"/>
    </source>
</evidence>
<dbReference type="InterPro" id="IPR003439">
    <property type="entry name" value="ABC_transporter-like_ATP-bd"/>
</dbReference>
<keyword evidence="5 8" id="KW-0067">ATP-binding</keyword>
<evidence type="ECO:0000259" key="7">
    <source>
        <dbReference type="PROSITE" id="PS50893"/>
    </source>
</evidence>